<keyword evidence="8" id="KW-0328">Glycosyltransferase</keyword>
<evidence type="ECO:0000256" key="2">
    <source>
        <dbReference type="ARBA" id="ARBA00022475"/>
    </source>
</evidence>
<feature type="transmembrane region" description="Helical" evidence="7">
    <location>
        <begin position="119"/>
        <end position="139"/>
    </location>
</feature>
<feature type="binding site" evidence="7">
    <location>
        <position position="138"/>
    </location>
    <ligand>
        <name>a 1,2-diacyl-sn-glycero-3-phospho-(1'-sn-glycerol)</name>
        <dbReference type="ChEBI" id="CHEBI:64716"/>
    </ligand>
</feature>
<keyword evidence="2 7" id="KW-1003">Cell membrane</keyword>
<comment type="function">
    <text evidence="7">Catalyzes the transfer of the diacylglyceryl group from phosphatidylglycerol to the sulfhydryl group of the N-terminal cysteine of a prolipoprotein, the first step in the formation of mature lipoproteins.</text>
</comment>
<feature type="transmembrane region" description="Helical" evidence="7">
    <location>
        <begin position="20"/>
        <end position="39"/>
    </location>
</feature>
<comment type="pathway">
    <text evidence="7">Protein modification; lipoprotein biosynthesis (diacylglyceryl transfer).</text>
</comment>
<feature type="transmembrane region" description="Helical" evidence="7">
    <location>
        <begin position="55"/>
        <end position="75"/>
    </location>
</feature>
<dbReference type="OrthoDB" id="871140at2"/>
<keyword evidence="5 7" id="KW-1133">Transmembrane helix</keyword>
<dbReference type="GO" id="GO:0005886">
    <property type="term" value="C:plasma membrane"/>
    <property type="evidence" value="ECO:0007669"/>
    <property type="project" value="UniProtKB-SubCell"/>
</dbReference>
<sequence>MWTYPEIDPVALTLGPLQIHWYGLMYLAGFAFFWGYGSYKAKFSDHWTAERVGDFLFYGALGVILGGRIGYILFYDLAHYIAEPLDVFQVWKGGMAFHGGLIGVMVAMWLFARKMQVPMLVVADFVAPMVPVGLFFGRIGNFINGELWGKVTDSSLGMKVYDPTLNMVVSKYPTQLLEALLEGVILFIILMFYSRSPRPLGATSGLFIALYGLFRFYVEFFRLPDPQLGYLLWGWVTMGQLLSLPMILAGFAIVIWAYRNNRVMAP</sequence>
<feature type="transmembrane region" description="Helical" evidence="7">
    <location>
        <begin position="230"/>
        <end position="258"/>
    </location>
</feature>
<dbReference type="EMBL" id="CP032096">
    <property type="protein sequence ID" value="QBZ82576.1"/>
    <property type="molecule type" value="Genomic_DNA"/>
</dbReference>
<evidence type="ECO:0000256" key="6">
    <source>
        <dbReference type="ARBA" id="ARBA00023136"/>
    </source>
</evidence>
<dbReference type="AlphaFoldDB" id="A0A4P7NY38"/>
<feature type="transmembrane region" description="Helical" evidence="7">
    <location>
        <begin position="172"/>
        <end position="193"/>
    </location>
</feature>
<dbReference type="PANTHER" id="PTHR30589:SF0">
    <property type="entry name" value="PHOSPHATIDYLGLYCEROL--PROLIPOPROTEIN DIACYLGLYCERYL TRANSFERASE"/>
    <property type="match status" value="1"/>
</dbReference>
<dbReference type="EC" id="2.5.1.145" evidence="7"/>
<keyword evidence="9" id="KW-1185">Reference proteome</keyword>
<dbReference type="GO" id="GO:0042158">
    <property type="term" value="P:lipoprotein biosynthetic process"/>
    <property type="evidence" value="ECO:0007669"/>
    <property type="project" value="UniProtKB-UniRule"/>
</dbReference>
<dbReference type="RefSeq" id="WP_135795273.1">
    <property type="nucleotide sequence ID" value="NZ_CP032096.1"/>
</dbReference>
<evidence type="ECO:0000256" key="3">
    <source>
        <dbReference type="ARBA" id="ARBA00022679"/>
    </source>
</evidence>
<evidence type="ECO:0000313" key="9">
    <source>
        <dbReference type="Proteomes" id="UP000296201"/>
    </source>
</evidence>
<evidence type="ECO:0000313" key="8">
    <source>
        <dbReference type="EMBL" id="QBZ82576.1"/>
    </source>
</evidence>
<protein>
    <recommendedName>
        <fullName evidence="7">Phosphatidylglycerol--prolipoprotein diacylglyceryl transferase</fullName>
        <ecNumber evidence="7">2.5.1.145</ecNumber>
    </recommendedName>
</protein>
<keyword evidence="3 7" id="KW-0808">Transferase</keyword>
<organism evidence="8 9">
    <name type="scientific">Hydrogenovibrio crunogenus</name>
    <dbReference type="NCBI Taxonomy" id="39765"/>
    <lineage>
        <taxon>Bacteria</taxon>
        <taxon>Pseudomonadati</taxon>
        <taxon>Pseudomonadota</taxon>
        <taxon>Gammaproteobacteria</taxon>
        <taxon>Thiotrichales</taxon>
        <taxon>Piscirickettsiaceae</taxon>
        <taxon>Hydrogenovibrio</taxon>
    </lineage>
</organism>
<dbReference type="PROSITE" id="PS01311">
    <property type="entry name" value="LGT"/>
    <property type="match status" value="1"/>
</dbReference>
<dbReference type="HAMAP" id="MF_01147">
    <property type="entry name" value="Lgt"/>
    <property type="match status" value="1"/>
</dbReference>
<evidence type="ECO:0000256" key="7">
    <source>
        <dbReference type="HAMAP-Rule" id="MF_01147"/>
    </source>
</evidence>
<dbReference type="PANTHER" id="PTHR30589">
    <property type="entry name" value="PROLIPOPROTEIN DIACYLGLYCERYL TRANSFERASE"/>
    <property type="match status" value="1"/>
</dbReference>
<dbReference type="NCBIfam" id="TIGR00544">
    <property type="entry name" value="lgt"/>
    <property type="match status" value="1"/>
</dbReference>
<dbReference type="GO" id="GO:0008961">
    <property type="term" value="F:phosphatidylglycerol-prolipoprotein diacylglyceryl transferase activity"/>
    <property type="evidence" value="ECO:0007669"/>
    <property type="project" value="UniProtKB-UniRule"/>
</dbReference>
<feature type="transmembrane region" description="Helical" evidence="7">
    <location>
        <begin position="95"/>
        <end position="112"/>
    </location>
</feature>
<dbReference type="Proteomes" id="UP000296201">
    <property type="component" value="Chromosome"/>
</dbReference>
<dbReference type="UniPathway" id="UPA00664"/>
<evidence type="ECO:0000256" key="5">
    <source>
        <dbReference type="ARBA" id="ARBA00022989"/>
    </source>
</evidence>
<dbReference type="Pfam" id="PF01790">
    <property type="entry name" value="LGT"/>
    <property type="match status" value="1"/>
</dbReference>
<dbReference type="InterPro" id="IPR001640">
    <property type="entry name" value="Lgt"/>
</dbReference>
<comment type="similarity">
    <text evidence="1 7">Belongs to the Lgt family.</text>
</comment>
<comment type="subcellular location">
    <subcellularLocation>
        <location evidence="7">Cell membrane</location>
        <topology evidence="7">Multi-pass membrane protein</topology>
    </subcellularLocation>
</comment>
<keyword evidence="6 7" id="KW-0472">Membrane</keyword>
<keyword evidence="8" id="KW-0449">Lipoprotein</keyword>
<comment type="catalytic activity">
    <reaction evidence="7">
        <text>L-cysteinyl-[prolipoprotein] + a 1,2-diacyl-sn-glycero-3-phospho-(1'-sn-glycerol) = an S-1,2-diacyl-sn-glyceryl-L-cysteinyl-[prolipoprotein] + sn-glycerol 1-phosphate + H(+)</text>
        <dbReference type="Rhea" id="RHEA:56712"/>
        <dbReference type="Rhea" id="RHEA-COMP:14679"/>
        <dbReference type="Rhea" id="RHEA-COMP:14680"/>
        <dbReference type="ChEBI" id="CHEBI:15378"/>
        <dbReference type="ChEBI" id="CHEBI:29950"/>
        <dbReference type="ChEBI" id="CHEBI:57685"/>
        <dbReference type="ChEBI" id="CHEBI:64716"/>
        <dbReference type="ChEBI" id="CHEBI:140658"/>
        <dbReference type="EC" id="2.5.1.145"/>
    </reaction>
</comment>
<proteinExistence type="inferred from homology"/>
<reference evidence="8 9" key="1">
    <citation type="submission" date="2018-08" db="EMBL/GenBank/DDBJ databases">
        <title>Horizontal acquisition of hydrogen conversion ability and other habitat adaptations in Hydrogenovibrio crunogenus strains.</title>
        <authorList>
            <person name="Gonnella G."/>
            <person name="Adam N."/>
            <person name="Perner M."/>
        </authorList>
    </citation>
    <scope>NUCLEOTIDE SEQUENCE [LARGE SCALE GENOMIC DNA]</scope>
    <source>
        <strain evidence="8 9">SP-41</strain>
    </source>
</reference>
<gene>
    <name evidence="7 8" type="primary">lgt</name>
    <name evidence="8" type="ORF">GHNINEIG_00608</name>
</gene>
<evidence type="ECO:0000256" key="1">
    <source>
        <dbReference type="ARBA" id="ARBA00007150"/>
    </source>
</evidence>
<keyword evidence="4 7" id="KW-0812">Transmembrane</keyword>
<feature type="transmembrane region" description="Helical" evidence="7">
    <location>
        <begin position="200"/>
        <end position="218"/>
    </location>
</feature>
<accession>A0A4P7NY38</accession>
<name>A0A4P7NY38_9GAMM</name>
<evidence type="ECO:0000256" key="4">
    <source>
        <dbReference type="ARBA" id="ARBA00022692"/>
    </source>
</evidence>